<name>A0A5J5F502_9PEZI</name>
<evidence type="ECO:0000256" key="4">
    <source>
        <dbReference type="ARBA" id="ARBA00011010"/>
    </source>
</evidence>
<feature type="compositionally biased region" description="Low complexity" evidence="14">
    <location>
        <begin position="154"/>
        <end position="172"/>
    </location>
</feature>
<dbReference type="PROSITE" id="PS50245">
    <property type="entry name" value="CAP_GLY_2"/>
    <property type="match status" value="1"/>
</dbReference>
<feature type="domain" description="CAP-Gly" evidence="15">
    <location>
        <begin position="23"/>
        <end position="65"/>
    </location>
</feature>
<keyword evidence="17" id="KW-1185">Reference proteome</keyword>
<feature type="coiled-coil region" evidence="13">
    <location>
        <begin position="1054"/>
        <end position="1154"/>
    </location>
</feature>
<evidence type="ECO:0000256" key="10">
    <source>
        <dbReference type="ARBA" id="ARBA00023054"/>
    </source>
</evidence>
<evidence type="ECO:0000256" key="8">
    <source>
        <dbReference type="ARBA" id="ARBA00022776"/>
    </source>
</evidence>
<comment type="similarity">
    <text evidence="4">Belongs to the dynactin 150 kDa subunit family.</text>
</comment>
<protein>
    <submittedName>
        <fullName evidence="16">Dynein associated protein-domain-containing protein</fullName>
    </submittedName>
</protein>
<keyword evidence="12" id="KW-0131">Cell cycle</keyword>
<dbReference type="EMBL" id="VXIS01000034">
    <property type="protein sequence ID" value="KAA8911547.1"/>
    <property type="molecule type" value="Genomic_DNA"/>
</dbReference>
<keyword evidence="8" id="KW-0498">Mitosis</keyword>
<dbReference type="PANTHER" id="PTHR18916">
    <property type="entry name" value="DYNACTIN 1-RELATED MICROTUBULE-BINDING"/>
    <property type="match status" value="1"/>
</dbReference>
<evidence type="ECO:0000313" key="17">
    <source>
        <dbReference type="Proteomes" id="UP000326924"/>
    </source>
</evidence>
<evidence type="ECO:0000256" key="1">
    <source>
        <dbReference type="ARBA" id="ARBA00004114"/>
    </source>
</evidence>
<dbReference type="GO" id="GO:0030286">
    <property type="term" value="C:dynein complex"/>
    <property type="evidence" value="ECO:0007669"/>
    <property type="project" value="UniProtKB-KW"/>
</dbReference>
<evidence type="ECO:0000313" key="16">
    <source>
        <dbReference type="EMBL" id="KAA8911547.1"/>
    </source>
</evidence>
<evidence type="ECO:0000256" key="3">
    <source>
        <dbReference type="ARBA" id="ARBA00004544"/>
    </source>
</evidence>
<dbReference type="InterPro" id="IPR000938">
    <property type="entry name" value="CAP-Gly_domain"/>
</dbReference>
<feature type="region of interest" description="Disordered" evidence="14">
    <location>
        <begin position="1298"/>
        <end position="1318"/>
    </location>
</feature>
<evidence type="ECO:0000256" key="14">
    <source>
        <dbReference type="SAM" id="MobiDB-lite"/>
    </source>
</evidence>
<dbReference type="GO" id="GO:0005819">
    <property type="term" value="C:spindle"/>
    <property type="evidence" value="ECO:0007669"/>
    <property type="project" value="UniProtKB-SubCell"/>
</dbReference>
<dbReference type="GO" id="GO:0005814">
    <property type="term" value="C:centriole"/>
    <property type="evidence" value="ECO:0007669"/>
    <property type="project" value="UniProtKB-SubCell"/>
</dbReference>
<evidence type="ECO:0000256" key="6">
    <source>
        <dbReference type="ARBA" id="ARBA00022618"/>
    </source>
</evidence>
<dbReference type="GO" id="GO:0000132">
    <property type="term" value="P:establishment of mitotic spindle orientation"/>
    <property type="evidence" value="ECO:0007669"/>
    <property type="project" value="TreeGrafter"/>
</dbReference>
<evidence type="ECO:0000256" key="13">
    <source>
        <dbReference type="SAM" id="Coils"/>
    </source>
</evidence>
<keyword evidence="6" id="KW-0132">Cell division</keyword>
<feature type="compositionally biased region" description="Polar residues" evidence="14">
    <location>
        <begin position="287"/>
        <end position="313"/>
    </location>
</feature>
<dbReference type="InterPro" id="IPR036859">
    <property type="entry name" value="CAP-Gly_dom_sf"/>
</dbReference>
<gene>
    <name evidence="16" type="ORF">FN846DRAFT_904252</name>
</gene>
<feature type="coiled-coil region" evidence="13">
    <location>
        <begin position="648"/>
        <end position="703"/>
    </location>
</feature>
<keyword evidence="11" id="KW-0206">Cytoskeleton</keyword>
<feature type="region of interest" description="Disordered" evidence="14">
    <location>
        <begin position="73"/>
        <end position="331"/>
    </location>
</feature>
<accession>A0A5J5F502</accession>
<dbReference type="SUPFAM" id="SSF74924">
    <property type="entry name" value="Cap-Gly domain"/>
    <property type="match status" value="1"/>
</dbReference>
<reference evidence="16 17" key="1">
    <citation type="submission" date="2019-09" db="EMBL/GenBank/DDBJ databases">
        <title>Draft genome of the ectomycorrhizal ascomycete Sphaerosporella brunnea.</title>
        <authorList>
            <consortium name="DOE Joint Genome Institute"/>
            <person name="Benucci G.M."/>
            <person name="Marozzi G."/>
            <person name="Antonielli L."/>
            <person name="Sanchez S."/>
            <person name="Marco P."/>
            <person name="Wang X."/>
            <person name="Falini L.B."/>
            <person name="Barry K."/>
            <person name="Haridas S."/>
            <person name="Lipzen A."/>
            <person name="Labutti K."/>
            <person name="Grigoriev I.V."/>
            <person name="Murat C."/>
            <person name="Martin F."/>
            <person name="Albertini E."/>
            <person name="Donnini D."/>
            <person name="Bonito G."/>
        </authorList>
    </citation>
    <scope>NUCLEOTIDE SEQUENCE [LARGE SCALE GENOMIC DNA]</scope>
    <source>
        <strain evidence="16 17">Sb_GMNB300</strain>
    </source>
</reference>
<evidence type="ECO:0000256" key="5">
    <source>
        <dbReference type="ARBA" id="ARBA00022490"/>
    </source>
</evidence>
<dbReference type="GO" id="GO:0000743">
    <property type="term" value="P:nuclear migration involved in conjugation with cellular fusion"/>
    <property type="evidence" value="ECO:0007669"/>
    <property type="project" value="TreeGrafter"/>
</dbReference>
<dbReference type="Pfam" id="PF01302">
    <property type="entry name" value="CAP_GLY"/>
    <property type="match status" value="1"/>
</dbReference>
<dbReference type="Proteomes" id="UP000326924">
    <property type="component" value="Unassembled WGS sequence"/>
</dbReference>
<proteinExistence type="inferred from homology"/>
<evidence type="ECO:0000259" key="15">
    <source>
        <dbReference type="PROSITE" id="PS50245"/>
    </source>
</evidence>
<comment type="subcellular location">
    <subcellularLocation>
        <location evidence="3">Cytoplasm</location>
        <location evidence="3">Cell cortex</location>
    </subcellularLocation>
    <subcellularLocation>
        <location evidence="1">Cytoplasm</location>
        <location evidence="1">Cytoskeleton</location>
        <location evidence="1">Microtubule organizing center</location>
        <location evidence="1">Centrosome</location>
        <location evidence="1">Centriole</location>
    </subcellularLocation>
    <subcellularLocation>
        <location evidence="2">Cytoplasm</location>
        <location evidence="2">Cytoskeleton</location>
        <location evidence="2">Spindle</location>
    </subcellularLocation>
</comment>
<evidence type="ECO:0000256" key="9">
    <source>
        <dbReference type="ARBA" id="ARBA00023017"/>
    </source>
</evidence>
<evidence type="ECO:0000256" key="7">
    <source>
        <dbReference type="ARBA" id="ARBA00022701"/>
    </source>
</evidence>
<keyword evidence="7" id="KW-0493">Microtubule</keyword>
<dbReference type="SMART" id="SM01052">
    <property type="entry name" value="CAP_GLY"/>
    <property type="match status" value="1"/>
</dbReference>
<feature type="compositionally biased region" description="Low complexity" evidence="14">
    <location>
        <begin position="222"/>
        <end position="240"/>
    </location>
</feature>
<dbReference type="OrthoDB" id="2130750at2759"/>
<keyword evidence="5" id="KW-0963">Cytoplasm</keyword>
<dbReference type="PANTHER" id="PTHR18916:SF6">
    <property type="entry name" value="DYNACTIN SUBUNIT 1"/>
    <property type="match status" value="1"/>
</dbReference>
<feature type="compositionally biased region" description="Polar residues" evidence="14">
    <location>
        <begin position="93"/>
        <end position="125"/>
    </location>
</feature>
<organism evidence="16 17">
    <name type="scientific">Sphaerosporella brunnea</name>
    <dbReference type="NCBI Taxonomy" id="1250544"/>
    <lineage>
        <taxon>Eukaryota</taxon>
        <taxon>Fungi</taxon>
        <taxon>Dikarya</taxon>
        <taxon>Ascomycota</taxon>
        <taxon>Pezizomycotina</taxon>
        <taxon>Pezizomycetes</taxon>
        <taxon>Pezizales</taxon>
        <taxon>Pyronemataceae</taxon>
        <taxon>Sphaerosporella</taxon>
    </lineage>
</organism>
<dbReference type="GO" id="GO:0005874">
    <property type="term" value="C:microtubule"/>
    <property type="evidence" value="ECO:0007669"/>
    <property type="project" value="UniProtKB-KW"/>
</dbReference>
<evidence type="ECO:0000256" key="12">
    <source>
        <dbReference type="ARBA" id="ARBA00023306"/>
    </source>
</evidence>
<feature type="compositionally biased region" description="Polar residues" evidence="14">
    <location>
        <begin position="137"/>
        <end position="153"/>
    </location>
</feature>
<feature type="compositionally biased region" description="Basic and acidic residues" evidence="14">
    <location>
        <begin position="1307"/>
        <end position="1318"/>
    </location>
</feature>
<feature type="compositionally biased region" description="Low complexity" evidence="14">
    <location>
        <begin position="268"/>
        <end position="279"/>
    </location>
</feature>
<keyword evidence="9" id="KW-0243">Dynein</keyword>
<dbReference type="InterPro" id="IPR022157">
    <property type="entry name" value="Dynactin"/>
</dbReference>
<comment type="caution">
    <text evidence="16">The sequence shown here is derived from an EMBL/GenBank/DDBJ whole genome shotgun (WGS) entry which is preliminary data.</text>
</comment>
<keyword evidence="10 13" id="KW-0175">Coiled coil</keyword>
<dbReference type="GO" id="GO:0051301">
    <property type="term" value="P:cell division"/>
    <property type="evidence" value="ECO:0007669"/>
    <property type="project" value="UniProtKB-KW"/>
</dbReference>
<feature type="coiled-coil region" evidence="13">
    <location>
        <begin position="331"/>
        <end position="601"/>
    </location>
</feature>
<evidence type="ECO:0000256" key="11">
    <source>
        <dbReference type="ARBA" id="ARBA00023212"/>
    </source>
</evidence>
<sequence>MGDYLVGDHVDVNGRHAIVRYVGTTHFQEGEWVGVELDMPVGKNNGTVQGVQYFECRDRYGMFVRPFVPRMIERPAAPPPRRPMIQAPRPESRTQTPAQQASGSRPESRSGLQATSSQKRLSVSSPVPIAQKGRSMTLRSPTRPASVTKGQILSTTPSSSGPSTPRTQTPTTAQQLQHRPGAPSISLRPTGSRPGSMQPPAKPIAQAKRQSISGAGAPLQRTASTASSTAASSASGGTTTPQRRDTMSSSRLSLKPGSVGQLVRRPSAESTTSLSSSPETVRRSRTDSASSPQLKSGRQLAAPTSTGVGSARTSPSRGSVSTGSGGGGAELAAAQREIEDLKSKVKVLEKKRQEDRENLKTLQRVQEERDKYETIIQKLQQKYQPQAAELAELRKQIKEMETTVAEVEEIKAEHEAMLEMATLDREMAEEMTEHYKAELEAVRAKAEELEMEVDVLREENAELSQGMSPEEKNSAGWLQLEKQNSRLREALLRLREITSQTEEELRAANASLEEELNDLLKYKEDYESIKEKLLASQSAVDDLRGQLEAALGAEEMLEELTERNMNMSEQIDEYRATVEDLESLKEIADELEINHIETEKQMQEELDYRDLIIGEQVKRIQLLENSNEEAEYTITRFRDLVVNLQSDLEDMKASQQITETEAEELSARSRSMMDINMKLQITAAKAQNKTIDLELRKMEAEEAMEHLQIVQMFLPESFHNDRDSVLALLRFKRVSFKAHLLQTFVKERLAAQTGQFMSGHEEQLMAACEMCDKLTWVSAMCDRFVNCINSCSVSQFARFQGALIELDPVERALNAWIEGLRRDELNEKHCVSELQRTMALMSHLGEIHLQSDLEGFASDVHMKVLLMQSYMESTAAATNLVKLAVQKKLAVTVEDEEVTASFAKKADALVSQSRSVKVVIGKILRALDDFRARNLSITTDKRSEFEAAEEATQKLAAYTRAVGEDVYALLFNETVGEGDEPRREPTWIDLQNTMFKTTERVLSMSEGDMFGSVMKDLKNLTTSLAELASVASDIDVTAEFEKAPAPWVTRALELKSTKVVNVDVEEELRRLKDDLLERTTQIRLRDKTLEESSVKIELLESRMRNVTKQSERIEELEKLVSEGTAREKDFSEAIETLNEEIQALEIDVAKWRKAAEDRRAVGETDRAGQERAVATAREVGALKKEITALRGAVGFFREENGRLGREDLAATNIAWLMKPLRDPTIAEIREAEDRLQKEAKDVMAELCALALEEHVVELKDSVERMKWKPQRETPRWTVAKQRERYESVKAWKEDLMARVQPPKRPKRESEEEREVRKKAAEIRVRHHWPQKKEGWARAEIVVEEPESWEQLRGRLGVVDA</sequence>
<dbReference type="Gene3D" id="2.30.30.190">
    <property type="entry name" value="CAP Gly-rich-like domain"/>
    <property type="match status" value="1"/>
</dbReference>
<dbReference type="Pfam" id="PF12455">
    <property type="entry name" value="Dynactin"/>
    <property type="match status" value="1"/>
</dbReference>
<dbReference type="GO" id="GO:0051286">
    <property type="term" value="C:cell tip"/>
    <property type="evidence" value="ECO:0007669"/>
    <property type="project" value="TreeGrafter"/>
</dbReference>
<evidence type="ECO:0000256" key="2">
    <source>
        <dbReference type="ARBA" id="ARBA00004186"/>
    </source>
</evidence>
<dbReference type="GO" id="GO:0005816">
    <property type="term" value="C:spindle pole body"/>
    <property type="evidence" value="ECO:0007669"/>
    <property type="project" value="TreeGrafter"/>
</dbReference>
<dbReference type="InParanoid" id="A0A5J5F502"/>
<dbReference type="PROSITE" id="PS00845">
    <property type="entry name" value="CAP_GLY_1"/>
    <property type="match status" value="1"/>
</dbReference>